<evidence type="ECO:0000313" key="1">
    <source>
        <dbReference type="Ensembl" id="ENSTGEP00000014453.1"/>
    </source>
</evidence>
<organism evidence="1 2">
    <name type="scientific">Theropithecus gelada</name>
    <name type="common">Gelada baboon</name>
    <dbReference type="NCBI Taxonomy" id="9565"/>
    <lineage>
        <taxon>Eukaryota</taxon>
        <taxon>Metazoa</taxon>
        <taxon>Chordata</taxon>
        <taxon>Craniata</taxon>
        <taxon>Vertebrata</taxon>
        <taxon>Euteleostomi</taxon>
        <taxon>Mammalia</taxon>
        <taxon>Eutheria</taxon>
        <taxon>Euarchontoglires</taxon>
        <taxon>Primates</taxon>
        <taxon>Haplorrhini</taxon>
        <taxon>Catarrhini</taxon>
        <taxon>Cercopithecidae</taxon>
        <taxon>Cercopithecinae</taxon>
        <taxon>Theropithecus</taxon>
    </lineage>
</organism>
<keyword evidence="2" id="KW-1185">Reference proteome</keyword>
<dbReference type="InterPro" id="IPR002591">
    <property type="entry name" value="Phosphodiest/P_Trfase"/>
</dbReference>
<dbReference type="Pfam" id="PF01663">
    <property type="entry name" value="Phosphodiest"/>
    <property type="match status" value="1"/>
</dbReference>
<dbReference type="Gene3D" id="3.40.720.10">
    <property type="entry name" value="Alkaline Phosphatase, subunit A"/>
    <property type="match status" value="1"/>
</dbReference>
<sequence length="114" mass="12448">DQVGLELLTSSDPPALASQNAGIIEHSQLLLTSFSGFRWDYDQDVDTPNLDCLTHEGVKTKYLVLPFVTVTSPSHFTAIPESFQPSSLRPAWAISRDLISKKIQKLAGLSGAHL</sequence>
<dbReference type="AlphaFoldDB" id="A0A8D2EVH7"/>
<accession>A0A8D2EVH7</accession>
<protein>
    <submittedName>
        <fullName evidence="1">Uncharacterized protein</fullName>
    </submittedName>
</protein>
<name>A0A8D2EVH7_THEGE</name>
<dbReference type="PANTHER" id="PTHR10151:SF126">
    <property type="entry name" value="ECTONUCLEOTIDE PYROPHOSPHATASE_PHOSPHODIESTERASE FAMILY MEMBER 7-LIKE"/>
    <property type="match status" value="1"/>
</dbReference>
<dbReference type="PANTHER" id="PTHR10151">
    <property type="entry name" value="ECTONUCLEOTIDE PYROPHOSPHATASE/PHOSPHODIESTERASE"/>
    <property type="match status" value="1"/>
</dbReference>
<reference evidence="1" key="2">
    <citation type="submission" date="2025-09" db="UniProtKB">
        <authorList>
            <consortium name="Ensembl"/>
        </authorList>
    </citation>
    <scope>IDENTIFICATION</scope>
</reference>
<dbReference type="Proteomes" id="UP000694411">
    <property type="component" value="Unassembled WGS sequence"/>
</dbReference>
<reference evidence="1" key="1">
    <citation type="submission" date="2025-08" db="UniProtKB">
        <authorList>
            <consortium name="Ensembl"/>
        </authorList>
    </citation>
    <scope>IDENTIFICATION</scope>
</reference>
<dbReference type="PRINTS" id="PR02045">
    <property type="entry name" value="F138DOMAIN"/>
</dbReference>
<dbReference type="InterPro" id="IPR017850">
    <property type="entry name" value="Alkaline_phosphatase_core_sf"/>
</dbReference>
<evidence type="ECO:0000313" key="2">
    <source>
        <dbReference type="Proteomes" id="UP000694411"/>
    </source>
</evidence>
<proteinExistence type="predicted"/>
<dbReference type="SUPFAM" id="SSF53649">
    <property type="entry name" value="Alkaline phosphatase-like"/>
    <property type="match status" value="1"/>
</dbReference>
<dbReference type="Ensembl" id="ENSTGET00000017318.1">
    <property type="protein sequence ID" value="ENSTGEP00000014453.1"/>
    <property type="gene ID" value="ENSTGEG00000011744.1"/>
</dbReference>